<evidence type="ECO:0000256" key="7">
    <source>
        <dbReference type="SAM" id="MobiDB-lite"/>
    </source>
</evidence>
<dbReference type="PANTHER" id="PTHR11409:SF43">
    <property type="entry name" value="ADENOSINE DEAMINASE"/>
    <property type="match status" value="1"/>
</dbReference>
<dbReference type="InterPro" id="IPR001365">
    <property type="entry name" value="A_deaminase_dom"/>
</dbReference>
<organism evidence="10 11">
    <name type="scientific">Streptomyces ramulosus</name>
    <dbReference type="NCBI Taxonomy" id="47762"/>
    <lineage>
        <taxon>Bacteria</taxon>
        <taxon>Bacillati</taxon>
        <taxon>Actinomycetota</taxon>
        <taxon>Actinomycetes</taxon>
        <taxon>Kitasatosporales</taxon>
        <taxon>Streptomycetaceae</taxon>
        <taxon>Streptomyces</taxon>
    </lineage>
</organism>
<accession>A0ABW1FVZ1</accession>
<dbReference type="Pfam" id="PF00962">
    <property type="entry name" value="A_deaminase"/>
    <property type="match status" value="1"/>
</dbReference>
<sequence>MTSANTPGRRRPRTPVVAGIGALALVSTLTAGPAAHADASSAGGARAAAPAVRPMTATERGTDAYLTAIRRDPGALRTFFRQLPKGGDLHNHLSGAVTPEYLIGQATQDGLCIETATMTAVAPPCGPGARPAADARRDRAFHDAIVRAWSMQDFPADGNGHDHFFDAFGKFGEVTWRHRGEQLAQVANTAAAQHQFYVETMVTPASDEAKKLADAVGWDDDFAALHHKLVAGGRLDRVIARARQEADDADTEFRATAHCGTARAEPACRLPVRWVSQVSRGSAPERVFTQMAVGMRLAERDRRFVAINLVQPEDGERALRDYRLQMRMLKYLRGVYPKAHVTLHAGELWPGLVKPQELKFHIQEAVDVAGAERIGHGVDLVHEDRWQRTARTMADREIPVEVPLTSNAQILGVRGAAHPFATYRAFGVPVVLSTDDPGISRTDISHEYAYAARTYGLSYAELKDLARASLKYGFLPGADLWRGNPTRDGYRTVDACGGVRPGSPAPGAECRRLLDASPKAAAEWRQEGAFQRFERSFRR</sequence>
<keyword evidence="5" id="KW-0378">Hydrolase</keyword>
<feature type="chain" id="PRO_5046360604" description="adenosine deaminase" evidence="8">
    <location>
        <begin position="38"/>
        <end position="539"/>
    </location>
</feature>
<dbReference type="PANTHER" id="PTHR11409">
    <property type="entry name" value="ADENOSINE DEAMINASE"/>
    <property type="match status" value="1"/>
</dbReference>
<reference evidence="11" key="1">
    <citation type="journal article" date="2019" name="Int. J. Syst. Evol. Microbiol.">
        <title>The Global Catalogue of Microorganisms (GCM) 10K type strain sequencing project: providing services to taxonomists for standard genome sequencing and annotation.</title>
        <authorList>
            <consortium name="The Broad Institute Genomics Platform"/>
            <consortium name="The Broad Institute Genome Sequencing Center for Infectious Disease"/>
            <person name="Wu L."/>
            <person name="Ma J."/>
        </authorList>
    </citation>
    <scope>NUCLEOTIDE SEQUENCE [LARGE SCALE GENOMIC DNA]</scope>
    <source>
        <strain evidence="11">CGMCC 1.15809</strain>
    </source>
</reference>
<dbReference type="EC" id="3.5.4.4" evidence="3"/>
<evidence type="ECO:0000256" key="5">
    <source>
        <dbReference type="ARBA" id="ARBA00022801"/>
    </source>
</evidence>
<dbReference type="Proteomes" id="UP001596241">
    <property type="component" value="Unassembled WGS sequence"/>
</dbReference>
<evidence type="ECO:0000256" key="6">
    <source>
        <dbReference type="ARBA" id="ARBA00022833"/>
    </source>
</evidence>
<comment type="cofactor">
    <cofactor evidence="1">
        <name>Zn(2+)</name>
        <dbReference type="ChEBI" id="CHEBI:29105"/>
    </cofactor>
</comment>
<evidence type="ECO:0000259" key="9">
    <source>
        <dbReference type="Pfam" id="PF00962"/>
    </source>
</evidence>
<evidence type="ECO:0000256" key="2">
    <source>
        <dbReference type="ARBA" id="ARBA00006676"/>
    </source>
</evidence>
<evidence type="ECO:0000256" key="8">
    <source>
        <dbReference type="SAM" id="SignalP"/>
    </source>
</evidence>
<keyword evidence="6" id="KW-0862">Zinc</keyword>
<keyword evidence="11" id="KW-1185">Reference proteome</keyword>
<protein>
    <recommendedName>
        <fullName evidence="3">adenosine deaminase</fullName>
        <ecNumber evidence="3">3.5.4.4</ecNumber>
    </recommendedName>
</protein>
<feature type="domain" description="Adenosine deaminase" evidence="9">
    <location>
        <begin position="259"/>
        <end position="476"/>
    </location>
</feature>
<dbReference type="EMBL" id="JBHSPW010000021">
    <property type="protein sequence ID" value="MFC5897369.1"/>
    <property type="molecule type" value="Genomic_DNA"/>
</dbReference>
<proteinExistence type="inferred from homology"/>
<gene>
    <name evidence="10" type="ORF">ACFP3M_31650</name>
</gene>
<feature type="compositionally biased region" description="Low complexity" evidence="7">
    <location>
        <begin position="35"/>
        <end position="51"/>
    </location>
</feature>
<comment type="similarity">
    <text evidence="2">Belongs to the metallo-dependent hydrolases superfamily. Adenosine and AMP deaminases family.</text>
</comment>
<evidence type="ECO:0000256" key="4">
    <source>
        <dbReference type="ARBA" id="ARBA00022723"/>
    </source>
</evidence>
<evidence type="ECO:0000313" key="10">
    <source>
        <dbReference type="EMBL" id="MFC5897369.1"/>
    </source>
</evidence>
<evidence type="ECO:0000313" key="11">
    <source>
        <dbReference type="Proteomes" id="UP001596241"/>
    </source>
</evidence>
<feature type="signal peptide" evidence="8">
    <location>
        <begin position="1"/>
        <end position="37"/>
    </location>
</feature>
<keyword evidence="8" id="KW-0732">Signal</keyword>
<dbReference type="RefSeq" id="WP_345085399.1">
    <property type="nucleotide sequence ID" value="NZ_BAAAWG010000009.1"/>
</dbReference>
<dbReference type="Gene3D" id="3.20.20.140">
    <property type="entry name" value="Metal-dependent hydrolases"/>
    <property type="match status" value="1"/>
</dbReference>
<feature type="region of interest" description="Disordered" evidence="7">
    <location>
        <begin position="35"/>
        <end position="56"/>
    </location>
</feature>
<name>A0ABW1FVZ1_9ACTN</name>
<evidence type="ECO:0000256" key="3">
    <source>
        <dbReference type="ARBA" id="ARBA00012784"/>
    </source>
</evidence>
<dbReference type="SUPFAM" id="SSF51556">
    <property type="entry name" value="Metallo-dependent hydrolases"/>
    <property type="match status" value="1"/>
</dbReference>
<comment type="caution">
    <text evidence="10">The sequence shown here is derived from an EMBL/GenBank/DDBJ whole genome shotgun (WGS) entry which is preliminary data.</text>
</comment>
<dbReference type="InterPro" id="IPR006330">
    <property type="entry name" value="Ado/ade_deaminase"/>
</dbReference>
<keyword evidence="4" id="KW-0479">Metal-binding</keyword>
<evidence type="ECO:0000256" key="1">
    <source>
        <dbReference type="ARBA" id="ARBA00001947"/>
    </source>
</evidence>
<dbReference type="InterPro" id="IPR032466">
    <property type="entry name" value="Metal_Hydrolase"/>
</dbReference>